<dbReference type="PROSITE" id="PS51032">
    <property type="entry name" value="AP2_ERF"/>
    <property type="match status" value="1"/>
</dbReference>
<keyword evidence="4" id="KW-0804">Transcription</keyword>
<dbReference type="EMBL" id="VEPZ02000640">
    <property type="protein sequence ID" value="KAE8721120.1"/>
    <property type="molecule type" value="Genomic_DNA"/>
</dbReference>
<dbReference type="InterPro" id="IPR036955">
    <property type="entry name" value="AP2/ERF_dom_sf"/>
</dbReference>
<dbReference type="AlphaFoldDB" id="A0A6A3BW86"/>
<dbReference type="InterPro" id="IPR001471">
    <property type="entry name" value="AP2/ERF_dom"/>
</dbReference>
<evidence type="ECO:0000256" key="2">
    <source>
        <dbReference type="ARBA" id="ARBA00023015"/>
    </source>
</evidence>
<feature type="compositionally biased region" description="Low complexity" evidence="7">
    <location>
        <begin position="163"/>
        <end position="186"/>
    </location>
</feature>
<keyword evidence="3" id="KW-0238">DNA-binding</keyword>
<proteinExistence type="inferred from homology"/>
<evidence type="ECO:0000256" key="4">
    <source>
        <dbReference type="ARBA" id="ARBA00023163"/>
    </source>
</evidence>
<dbReference type="InterPro" id="IPR016177">
    <property type="entry name" value="DNA-bd_dom_sf"/>
</dbReference>
<evidence type="ECO:0000256" key="1">
    <source>
        <dbReference type="ARBA" id="ARBA00004123"/>
    </source>
</evidence>
<keyword evidence="10" id="KW-1185">Reference proteome</keyword>
<evidence type="ECO:0000313" key="9">
    <source>
        <dbReference type="EMBL" id="KAE8721120.1"/>
    </source>
</evidence>
<protein>
    <submittedName>
        <fullName evidence="9">Ethylene-responsive transcription factor 2</fullName>
    </submittedName>
</protein>
<dbReference type="GO" id="GO:0005634">
    <property type="term" value="C:nucleus"/>
    <property type="evidence" value="ECO:0007669"/>
    <property type="project" value="UniProtKB-SubCell"/>
</dbReference>
<evidence type="ECO:0000256" key="5">
    <source>
        <dbReference type="ARBA" id="ARBA00023242"/>
    </source>
</evidence>
<name>A0A6A3BW86_HIBSY</name>
<comment type="caution">
    <text evidence="9">The sequence shown here is derived from an EMBL/GenBank/DDBJ whole genome shotgun (WGS) entry which is preliminary data.</text>
</comment>
<feature type="region of interest" description="Disordered" evidence="7">
    <location>
        <begin position="158"/>
        <end position="195"/>
    </location>
</feature>
<accession>A0A6A3BW86</accession>
<feature type="domain" description="AP2/ERF" evidence="8">
    <location>
        <begin position="83"/>
        <end position="141"/>
    </location>
</feature>
<evidence type="ECO:0000259" key="8">
    <source>
        <dbReference type="PROSITE" id="PS51032"/>
    </source>
</evidence>
<dbReference type="FunFam" id="3.30.730.10:FF:000001">
    <property type="entry name" value="Ethylene-responsive transcription factor 2"/>
    <property type="match status" value="1"/>
</dbReference>
<dbReference type="Pfam" id="PF00847">
    <property type="entry name" value="AP2"/>
    <property type="match status" value="1"/>
</dbReference>
<sequence length="204" mass="23065">MYCDNASEFDLSLLESIRRHLLKDDFDKFIPAKNDDAIIFDQWINFDQLFVDASEEKVSVNNVPFPSSESTVQKPHAPPKKAHYRGVRRRPWGTYAAEIRDLKRKGARVWLGTYDTPEDAALAYDRAAFKMRGSKAKLNFPNLIGSDQAELMRVTGSKRRVSEPSLSSCSSTQSPSSPSTLDDPTPNRNGEGMRLTVRLRQNLN</sequence>
<dbReference type="OrthoDB" id="552345at2759"/>
<dbReference type="Gene3D" id="3.30.730.10">
    <property type="entry name" value="AP2/ERF domain"/>
    <property type="match status" value="1"/>
</dbReference>
<gene>
    <name evidence="9" type="ORF">F3Y22_tig00016725pilonHSYRG00030</name>
</gene>
<evidence type="ECO:0000313" key="10">
    <source>
        <dbReference type="Proteomes" id="UP000436088"/>
    </source>
</evidence>
<keyword evidence="2" id="KW-0805">Transcription regulation</keyword>
<dbReference type="SMART" id="SM00380">
    <property type="entry name" value="AP2"/>
    <property type="match status" value="1"/>
</dbReference>
<comment type="similarity">
    <text evidence="6">Belongs to the AP2/ERF transcription factor family. ERF subfamily.</text>
</comment>
<organism evidence="9 10">
    <name type="scientific">Hibiscus syriacus</name>
    <name type="common">Rose of Sharon</name>
    <dbReference type="NCBI Taxonomy" id="106335"/>
    <lineage>
        <taxon>Eukaryota</taxon>
        <taxon>Viridiplantae</taxon>
        <taxon>Streptophyta</taxon>
        <taxon>Embryophyta</taxon>
        <taxon>Tracheophyta</taxon>
        <taxon>Spermatophyta</taxon>
        <taxon>Magnoliopsida</taxon>
        <taxon>eudicotyledons</taxon>
        <taxon>Gunneridae</taxon>
        <taxon>Pentapetalae</taxon>
        <taxon>rosids</taxon>
        <taxon>malvids</taxon>
        <taxon>Malvales</taxon>
        <taxon>Malvaceae</taxon>
        <taxon>Malvoideae</taxon>
        <taxon>Hibiscus</taxon>
    </lineage>
</organism>
<dbReference type="GO" id="GO:0009873">
    <property type="term" value="P:ethylene-activated signaling pathway"/>
    <property type="evidence" value="ECO:0007669"/>
    <property type="project" value="InterPro"/>
</dbReference>
<dbReference type="GO" id="GO:0003700">
    <property type="term" value="F:DNA-binding transcription factor activity"/>
    <property type="evidence" value="ECO:0007669"/>
    <property type="project" value="InterPro"/>
</dbReference>
<comment type="subcellular location">
    <subcellularLocation>
        <location evidence="1">Nucleus</location>
    </subcellularLocation>
</comment>
<dbReference type="Proteomes" id="UP000436088">
    <property type="component" value="Unassembled WGS sequence"/>
</dbReference>
<keyword evidence="5" id="KW-0539">Nucleus</keyword>
<dbReference type="SUPFAM" id="SSF54171">
    <property type="entry name" value="DNA-binding domain"/>
    <property type="match status" value="1"/>
</dbReference>
<dbReference type="CDD" id="cd00018">
    <property type="entry name" value="AP2"/>
    <property type="match status" value="1"/>
</dbReference>
<dbReference type="PANTHER" id="PTHR31190:SF102">
    <property type="entry name" value="AP2_ERF DOMAIN-CONTAINING PROTEIN"/>
    <property type="match status" value="1"/>
</dbReference>
<dbReference type="InterPro" id="IPR044808">
    <property type="entry name" value="ERF_plant"/>
</dbReference>
<evidence type="ECO:0000256" key="3">
    <source>
        <dbReference type="ARBA" id="ARBA00023125"/>
    </source>
</evidence>
<evidence type="ECO:0000256" key="7">
    <source>
        <dbReference type="SAM" id="MobiDB-lite"/>
    </source>
</evidence>
<reference evidence="9" key="1">
    <citation type="submission" date="2019-09" db="EMBL/GenBank/DDBJ databases">
        <title>Draft genome information of white flower Hibiscus syriacus.</title>
        <authorList>
            <person name="Kim Y.-M."/>
        </authorList>
    </citation>
    <scope>NUCLEOTIDE SEQUENCE [LARGE SCALE GENOMIC DNA]</scope>
    <source>
        <strain evidence="9">YM2019G1</strain>
    </source>
</reference>
<evidence type="ECO:0000256" key="6">
    <source>
        <dbReference type="ARBA" id="ARBA00024343"/>
    </source>
</evidence>
<dbReference type="PANTHER" id="PTHR31190">
    <property type="entry name" value="DNA-BINDING DOMAIN"/>
    <property type="match status" value="1"/>
</dbReference>
<dbReference type="PRINTS" id="PR00367">
    <property type="entry name" value="ETHRSPELEMNT"/>
</dbReference>
<dbReference type="GO" id="GO:0003677">
    <property type="term" value="F:DNA binding"/>
    <property type="evidence" value="ECO:0007669"/>
    <property type="project" value="UniProtKB-KW"/>
</dbReference>